<evidence type="ECO:0008006" key="4">
    <source>
        <dbReference type="Google" id="ProtNLM"/>
    </source>
</evidence>
<organism evidence="2 3">
    <name type="scientific">Nonomuraea rubra</name>
    <dbReference type="NCBI Taxonomy" id="46180"/>
    <lineage>
        <taxon>Bacteria</taxon>
        <taxon>Bacillati</taxon>
        <taxon>Actinomycetota</taxon>
        <taxon>Actinomycetes</taxon>
        <taxon>Streptosporangiales</taxon>
        <taxon>Streptosporangiaceae</taxon>
        <taxon>Nonomuraea</taxon>
    </lineage>
</organism>
<dbReference type="EMBL" id="JACHMI010000001">
    <property type="protein sequence ID" value="MBB6549650.1"/>
    <property type="molecule type" value="Genomic_DNA"/>
</dbReference>
<evidence type="ECO:0000313" key="2">
    <source>
        <dbReference type="EMBL" id="MBB6549650.1"/>
    </source>
</evidence>
<proteinExistence type="predicted"/>
<accession>A0A7X0NU62</accession>
<dbReference type="Proteomes" id="UP000565579">
    <property type="component" value="Unassembled WGS sequence"/>
</dbReference>
<keyword evidence="1" id="KW-0732">Signal</keyword>
<dbReference type="RefSeq" id="WP_185104039.1">
    <property type="nucleotide sequence ID" value="NZ_BAAAXY010000108.1"/>
</dbReference>
<keyword evidence="3" id="KW-1185">Reference proteome</keyword>
<protein>
    <recommendedName>
        <fullName evidence="4">Secreted protein</fullName>
    </recommendedName>
</protein>
<gene>
    <name evidence="2" type="ORF">HD593_004445</name>
</gene>
<reference evidence="2 3" key="1">
    <citation type="submission" date="2020-08" db="EMBL/GenBank/DDBJ databases">
        <title>Sequencing the genomes of 1000 actinobacteria strains.</title>
        <authorList>
            <person name="Klenk H.-P."/>
        </authorList>
    </citation>
    <scope>NUCLEOTIDE SEQUENCE [LARGE SCALE GENOMIC DNA]</scope>
    <source>
        <strain evidence="2 3">DSM 43768</strain>
    </source>
</reference>
<comment type="caution">
    <text evidence="2">The sequence shown here is derived from an EMBL/GenBank/DDBJ whole genome shotgun (WGS) entry which is preliminary data.</text>
</comment>
<name>A0A7X0NU62_9ACTN</name>
<evidence type="ECO:0000313" key="3">
    <source>
        <dbReference type="Proteomes" id="UP000565579"/>
    </source>
</evidence>
<evidence type="ECO:0000256" key="1">
    <source>
        <dbReference type="SAM" id="SignalP"/>
    </source>
</evidence>
<feature type="chain" id="PRO_5039301566" description="Secreted protein" evidence="1">
    <location>
        <begin position="23"/>
        <end position="118"/>
    </location>
</feature>
<sequence>MSRSLIRTHPFLALAACGVLCAGTAALGPAPVTAEAAEVIDCVQSSGGLDLTVVTEKDREAACATGVKVGDAYRAKGFAEGPVSVNVDGAEWSCRLIRGGPDDFPDCTNGMEQVHLSS</sequence>
<dbReference type="AlphaFoldDB" id="A0A7X0NU62"/>
<feature type="signal peptide" evidence="1">
    <location>
        <begin position="1"/>
        <end position="22"/>
    </location>
</feature>